<dbReference type="Gene3D" id="1.20.5.110">
    <property type="match status" value="1"/>
</dbReference>
<name>A0A9N9WRR1_9DIPT</name>
<evidence type="ECO:0000313" key="5">
    <source>
        <dbReference type="Proteomes" id="UP001153620"/>
    </source>
</evidence>
<evidence type="ECO:0000256" key="1">
    <source>
        <dbReference type="ARBA" id="ARBA00009063"/>
    </source>
</evidence>
<accession>A0A9N9WRR1</accession>
<keyword evidence="5" id="KW-1185">Reference proteome</keyword>
<reference evidence="4" key="1">
    <citation type="submission" date="2022-01" db="EMBL/GenBank/DDBJ databases">
        <authorList>
            <person name="King R."/>
        </authorList>
    </citation>
    <scope>NUCLEOTIDE SEQUENCE</scope>
</reference>
<dbReference type="OrthoDB" id="10255013at2759"/>
<sequence length="284" mass="33574">MIRDRLYELKPINNDESIEIDSEIEQEDELHNVLNKFLAIRQQINLIRSNIDSMKALVNEQKFHYKDKNIREQMEFLITDSLAKSQNVHKSIKVFQDELAEPCESRIIFRVKNMQLSLIKNEYLNVYREHSLFVEKYEEKLKKILKREAQIMSRNISIEETEELISNREKGPSLFVGNILEETQKAQHELREIVQRHNMLINLEKTMEEIRDMFFHISTYVMEQGSLIQVIEYETENASKNVDKGADELEKARDLQIKALKKKTYILIILLIVLGVIVLILLIT</sequence>
<dbReference type="InterPro" id="IPR010989">
    <property type="entry name" value="SNARE"/>
</dbReference>
<evidence type="ECO:0000259" key="3">
    <source>
        <dbReference type="PROSITE" id="PS50192"/>
    </source>
</evidence>
<dbReference type="GO" id="GO:0012505">
    <property type="term" value="C:endomembrane system"/>
    <property type="evidence" value="ECO:0007669"/>
    <property type="project" value="TreeGrafter"/>
</dbReference>
<proteinExistence type="inferred from homology"/>
<keyword evidence="2" id="KW-1133">Transmembrane helix</keyword>
<gene>
    <name evidence="4" type="ORF">CHIRRI_LOCUS5525</name>
</gene>
<dbReference type="GO" id="GO:0006906">
    <property type="term" value="P:vesicle fusion"/>
    <property type="evidence" value="ECO:0007669"/>
    <property type="project" value="TreeGrafter"/>
</dbReference>
<dbReference type="GO" id="GO:0005886">
    <property type="term" value="C:plasma membrane"/>
    <property type="evidence" value="ECO:0007669"/>
    <property type="project" value="TreeGrafter"/>
</dbReference>
<feature type="domain" description="T-SNARE coiled-coil homology" evidence="3">
    <location>
        <begin position="195"/>
        <end position="252"/>
    </location>
</feature>
<evidence type="ECO:0000256" key="2">
    <source>
        <dbReference type="SAM" id="Phobius"/>
    </source>
</evidence>
<dbReference type="InterPro" id="IPR045242">
    <property type="entry name" value="Syntaxin"/>
</dbReference>
<dbReference type="AlphaFoldDB" id="A0A9N9WRR1"/>
<dbReference type="PROSITE" id="PS50192">
    <property type="entry name" value="T_SNARE"/>
    <property type="match status" value="1"/>
</dbReference>
<dbReference type="Proteomes" id="UP001153620">
    <property type="component" value="Chromosome 2"/>
</dbReference>
<organism evidence="4 5">
    <name type="scientific">Chironomus riparius</name>
    <dbReference type="NCBI Taxonomy" id="315576"/>
    <lineage>
        <taxon>Eukaryota</taxon>
        <taxon>Metazoa</taxon>
        <taxon>Ecdysozoa</taxon>
        <taxon>Arthropoda</taxon>
        <taxon>Hexapoda</taxon>
        <taxon>Insecta</taxon>
        <taxon>Pterygota</taxon>
        <taxon>Neoptera</taxon>
        <taxon>Endopterygota</taxon>
        <taxon>Diptera</taxon>
        <taxon>Nematocera</taxon>
        <taxon>Chironomoidea</taxon>
        <taxon>Chironomidae</taxon>
        <taxon>Chironominae</taxon>
        <taxon>Chironomus</taxon>
    </lineage>
</organism>
<dbReference type="EMBL" id="OU895878">
    <property type="protein sequence ID" value="CAG9802619.1"/>
    <property type="molecule type" value="Genomic_DNA"/>
</dbReference>
<dbReference type="PANTHER" id="PTHR19957:SF19">
    <property type="entry name" value="SYNTAXIN-4"/>
    <property type="match status" value="1"/>
</dbReference>
<dbReference type="GO" id="GO:0000149">
    <property type="term" value="F:SNARE binding"/>
    <property type="evidence" value="ECO:0007669"/>
    <property type="project" value="TreeGrafter"/>
</dbReference>
<dbReference type="SUPFAM" id="SSF47661">
    <property type="entry name" value="t-snare proteins"/>
    <property type="match status" value="1"/>
</dbReference>
<dbReference type="GO" id="GO:0005484">
    <property type="term" value="F:SNAP receptor activity"/>
    <property type="evidence" value="ECO:0007669"/>
    <property type="project" value="TreeGrafter"/>
</dbReference>
<dbReference type="GO" id="GO:0031201">
    <property type="term" value="C:SNARE complex"/>
    <property type="evidence" value="ECO:0007669"/>
    <property type="project" value="TreeGrafter"/>
</dbReference>
<dbReference type="Pfam" id="PF05739">
    <property type="entry name" value="SNARE"/>
    <property type="match status" value="1"/>
</dbReference>
<dbReference type="Gene3D" id="1.20.58.70">
    <property type="match status" value="1"/>
</dbReference>
<dbReference type="GO" id="GO:0006886">
    <property type="term" value="P:intracellular protein transport"/>
    <property type="evidence" value="ECO:0007669"/>
    <property type="project" value="TreeGrafter"/>
</dbReference>
<dbReference type="InterPro" id="IPR000727">
    <property type="entry name" value="T_SNARE_dom"/>
</dbReference>
<dbReference type="PANTHER" id="PTHR19957">
    <property type="entry name" value="SYNTAXIN"/>
    <property type="match status" value="1"/>
</dbReference>
<dbReference type="GO" id="GO:0006887">
    <property type="term" value="P:exocytosis"/>
    <property type="evidence" value="ECO:0007669"/>
    <property type="project" value="TreeGrafter"/>
</dbReference>
<comment type="similarity">
    <text evidence="1">Belongs to the syntaxin family.</text>
</comment>
<keyword evidence="2" id="KW-0812">Transmembrane</keyword>
<evidence type="ECO:0000313" key="4">
    <source>
        <dbReference type="EMBL" id="CAG9802619.1"/>
    </source>
</evidence>
<reference evidence="4" key="2">
    <citation type="submission" date="2022-10" db="EMBL/GenBank/DDBJ databases">
        <authorList>
            <consortium name="ENA_rothamsted_submissions"/>
            <consortium name="culmorum"/>
            <person name="King R."/>
        </authorList>
    </citation>
    <scope>NUCLEOTIDE SEQUENCE</scope>
</reference>
<feature type="transmembrane region" description="Helical" evidence="2">
    <location>
        <begin position="265"/>
        <end position="283"/>
    </location>
</feature>
<dbReference type="SMART" id="SM00397">
    <property type="entry name" value="t_SNARE"/>
    <property type="match status" value="1"/>
</dbReference>
<keyword evidence="2" id="KW-0472">Membrane</keyword>
<protein>
    <recommendedName>
        <fullName evidence="3">t-SNARE coiled-coil homology domain-containing protein</fullName>
    </recommendedName>
</protein>
<dbReference type="GO" id="GO:0048278">
    <property type="term" value="P:vesicle docking"/>
    <property type="evidence" value="ECO:0007669"/>
    <property type="project" value="TreeGrafter"/>
</dbReference>